<keyword evidence="9" id="KW-1185">Reference proteome</keyword>
<dbReference type="InterPro" id="IPR005467">
    <property type="entry name" value="His_kinase_dom"/>
</dbReference>
<evidence type="ECO:0000256" key="1">
    <source>
        <dbReference type="ARBA" id="ARBA00000085"/>
    </source>
</evidence>
<feature type="compositionally biased region" description="Basic and acidic residues" evidence="6">
    <location>
        <begin position="285"/>
        <end position="296"/>
    </location>
</feature>
<dbReference type="CDD" id="cd00082">
    <property type="entry name" value="HisKA"/>
    <property type="match status" value="1"/>
</dbReference>
<evidence type="ECO:0000256" key="6">
    <source>
        <dbReference type="SAM" id="MobiDB-lite"/>
    </source>
</evidence>
<dbReference type="PANTHER" id="PTHR43047">
    <property type="entry name" value="TWO-COMPONENT HISTIDINE PROTEIN KINASE"/>
    <property type="match status" value="1"/>
</dbReference>
<dbReference type="InterPro" id="IPR003661">
    <property type="entry name" value="HisK_dim/P_dom"/>
</dbReference>
<dbReference type="SUPFAM" id="SSF55874">
    <property type="entry name" value="ATPase domain of HSP90 chaperone/DNA topoisomerase II/histidine kinase"/>
    <property type="match status" value="1"/>
</dbReference>
<dbReference type="SUPFAM" id="SSF55781">
    <property type="entry name" value="GAF domain-like"/>
    <property type="match status" value="1"/>
</dbReference>
<dbReference type="EC" id="2.7.13.3" evidence="2"/>
<evidence type="ECO:0000256" key="4">
    <source>
        <dbReference type="ARBA" id="ARBA00022679"/>
    </source>
</evidence>
<dbReference type="Gene3D" id="1.10.287.130">
    <property type="match status" value="1"/>
</dbReference>
<dbReference type="InterPro" id="IPR003594">
    <property type="entry name" value="HATPase_dom"/>
</dbReference>
<sequence length="896" mass="98755">MRRDLYRYLPPHHLNAHTLQHVGRVTSTEFVARSCSDPVLTAFAQLGTLRLDAERALISLFGRHEQHVITEATRTLSPQNNADNNACDELWVGSCTISYDRSFCKSVSNPPPSAQNPSDRVVIVPDLSLDDKLKEHPDVTCCQNFRFLACSPIISPKNIVIGSYTILDNRPHGPLGTDLVKFLADIATTVMGYLDTTRSKVQHLRGERMIAGLGSFLEGKGSLCNSWLSATEDPQSLDQDKDHAEGRINQDQHQKQVLDDVVQPMTEDSALSDLALRPHKFHNPGNKETHTRREQSHLPVNSKTSKKYHHNPKLKNQHAFKATMAADDMEIRQQSPKQSYTTGVKEAFSRAANLIRESVEVEAVVSFDANFGSGQALVHNANSDLESSGLESCSSGDEGFRARNPFTQHDRSTTQAEGPDKATLISCEILGFASSNISGVKHDLTVDHKIALSESFLRGLLQRYPQGKIFNYGENGSISSDDTSDGVLKSFTQRSGAKKYKRTRKAVLRQDAATLLQLAPDSRSIVFSPLLDSHKGIWYSGSLAWTRAPHRIFTSDGELSFMFTFGNSVMAEVYRLGARFAEHAKSDLLAGLSHELRSPLHGIFGTAELLNDSIIDALQQGYVRTISSCAFTLLGSINQLLEYASINDVGLNPGIMKRPDCLGHKSPADGTLAGALQDSQPGKIDPDSYVELDAVLEDTIESIFAGYSFVDNSRSLRGCVTGSSYGSKLINIQSKEVKVILHIDHSRNWNFSTHPGALRVILENIFGNALKFTQRGYIYVSLKATPMKFGEDSDVTRSNVTVTVRDTGCGIEQEFLRNELFNSFSQEDSTTTGNGLGLNIIRRIVSSLGGDIQVNSQKGVGTEILTTMTLDHISEHISEADMLPTYEPHSYHKSNR</sequence>
<dbReference type="OrthoDB" id="303614at2759"/>
<protein>
    <recommendedName>
        <fullName evidence="2">histidine kinase</fullName>
        <ecNumber evidence="2">2.7.13.3</ecNumber>
    </recommendedName>
</protein>
<dbReference type="PANTHER" id="PTHR43047:SF72">
    <property type="entry name" value="OSMOSENSING HISTIDINE PROTEIN KINASE SLN1"/>
    <property type="match status" value="1"/>
</dbReference>
<dbReference type="Gene3D" id="3.30.565.10">
    <property type="entry name" value="Histidine kinase-like ATPase, C-terminal domain"/>
    <property type="match status" value="1"/>
</dbReference>
<dbReference type="STRING" id="254877.A0A1V6SA91"/>
<dbReference type="GO" id="GO:0009927">
    <property type="term" value="F:histidine phosphotransfer kinase activity"/>
    <property type="evidence" value="ECO:0007669"/>
    <property type="project" value="TreeGrafter"/>
</dbReference>
<evidence type="ECO:0000259" key="7">
    <source>
        <dbReference type="PROSITE" id="PS50109"/>
    </source>
</evidence>
<dbReference type="Proteomes" id="UP000191342">
    <property type="component" value="Unassembled WGS sequence"/>
</dbReference>
<evidence type="ECO:0000313" key="8">
    <source>
        <dbReference type="EMBL" id="OQE10644.1"/>
    </source>
</evidence>
<keyword evidence="5" id="KW-0418">Kinase</keyword>
<dbReference type="SMART" id="SM00387">
    <property type="entry name" value="HATPase_c"/>
    <property type="match status" value="1"/>
</dbReference>
<organism evidence="8 9">
    <name type="scientific">Penicillium flavigenum</name>
    <dbReference type="NCBI Taxonomy" id="254877"/>
    <lineage>
        <taxon>Eukaryota</taxon>
        <taxon>Fungi</taxon>
        <taxon>Dikarya</taxon>
        <taxon>Ascomycota</taxon>
        <taxon>Pezizomycotina</taxon>
        <taxon>Eurotiomycetes</taxon>
        <taxon>Eurotiomycetidae</taxon>
        <taxon>Eurotiales</taxon>
        <taxon>Aspergillaceae</taxon>
        <taxon>Penicillium</taxon>
    </lineage>
</organism>
<feature type="region of interest" description="Disordered" evidence="6">
    <location>
        <begin position="277"/>
        <end position="314"/>
    </location>
</feature>
<dbReference type="GO" id="GO:0000155">
    <property type="term" value="F:phosphorelay sensor kinase activity"/>
    <property type="evidence" value="ECO:0007669"/>
    <property type="project" value="InterPro"/>
</dbReference>
<dbReference type="SUPFAM" id="SSF47384">
    <property type="entry name" value="Homodimeric domain of signal transducing histidine kinase"/>
    <property type="match status" value="1"/>
</dbReference>
<name>A0A1V6SA91_9EURO</name>
<dbReference type="PROSITE" id="PS50109">
    <property type="entry name" value="HIS_KIN"/>
    <property type="match status" value="1"/>
</dbReference>
<comment type="catalytic activity">
    <reaction evidence="1">
        <text>ATP + protein L-histidine = ADP + protein N-phospho-L-histidine.</text>
        <dbReference type="EC" id="2.7.13.3"/>
    </reaction>
</comment>
<reference evidence="9" key="1">
    <citation type="journal article" date="2017" name="Nat. Microbiol.">
        <title>Global analysis of biosynthetic gene clusters reveals vast potential of secondary metabolite production in Penicillium species.</title>
        <authorList>
            <person name="Nielsen J.C."/>
            <person name="Grijseels S."/>
            <person name="Prigent S."/>
            <person name="Ji B."/>
            <person name="Dainat J."/>
            <person name="Nielsen K.F."/>
            <person name="Frisvad J.C."/>
            <person name="Workman M."/>
            <person name="Nielsen J."/>
        </authorList>
    </citation>
    <scope>NUCLEOTIDE SEQUENCE [LARGE SCALE GENOMIC DNA]</scope>
    <source>
        <strain evidence="9">IBT 14082</strain>
    </source>
</reference>
<keyword evidence="3" id="KW-0597">Phosphoprotein</keyword>
<dbReference type="InterPro" id="IPR036890">
    <property type="entry name" value="HATPase_C_sf"/>
</dbReference>
<evidence type="ECO:0000256" key="3">
    <source>
        <dbReference type="ARBA" id="ARBA00022553"/>
    </source>
</evidence>
<dbReference type="SMART" id="SM00388">
    <property type="entry name" value="HisKA"/>
    <property type="match status" value="1"/>
</dbReference>
<dbReference type="PRINTS" id="PR00344">
    <property type="entry name" value="BCTRLSENSOR"/>
</dbReference>
<dbReference type="Pfam" id="PF02518">
    <property type="entry name" value="HATPase_c"/>
    <property type="match status" value="1"/>
</dbReference>
<evidence type="ECO:0000256" key="5">
    <source>
        <dbReference type="ARBA" id="ARBA00022777"/>
    </source>
</evidence>
<dbReference type="InterPro" id="IPR036097">
    <property type="entry name" value="HisK_dim/P_sf"/>
</dbReference>
<dbReference type="GO" id="GO:0005886">
    <property type="term" value="C:plasma membrane"/>
    <property type="evidence" value="ECO:0007669"/>
    <property type="project" value="TreeGrafter"/>
</dbReference>
<dbReference type="AlphaFoldDB" id="A0A1V6SA91"/>
<accession>A0A1V6SA91</accession>
<comment type="caution">
    <text evidence="8">The sequence shown here is derived from an EMBL/GenBank/DDBJ whole genome shotgun (WGS) entry which is preliminary data.</text>
</comment>
<evidence type="ECO:0000256" key="2">
    <source>
        <dbReference type="ARBA" id="ARBA00012438"/>
    </source>
</evidence>
<dbReference type="InterPro" id="IPR004358">
    <property type="entry name" value="Sig_transdc_His_kin-like_C"/>
</dbReference>
<dbReference type="Pfam" id="PF00512">
    <property type="entry name" value="HisKA"/>
    <property type="match status" value="1"/>
</dbReference>
<gene>
    <name evidence="8" type="ORF">PENFLA_c084G09422</name>
</gene>
<feature type="domain" description="Histidine kinase" evidence="7">
    <location>
        <begin position="591"/>
        <end position="872"/>
    </location>
</feature>
<proteinExistence type="predicted"/>
<feature type="compositionally biased region" description="Basic residues" evidence="6">
    <location>
        <begin position="304"/>
        <end position="314"/>
    </location>
</feature>
<keyword evidence="4" id="KW-0808">Transferase</keyword>
<dbReference type="EMBL" id="MLQL01000084">
    <property type="protein sequence ID" value="OQE10644.1"/>
    <property type="molecule type" value="Genomic_DNA"/>
</dbReference>
<evidence type="ECO:0000313" key="9">
    <source>
        <dbReference type="Proteomes" id="UP000191342"/>
    </source>
</evidence>